<dbReference type="SUPFAM" id="SSF52266">
    <property type="entry name" value="SGNH hydrolase"/>
    <property type="match status" value="1"/>
</dbReference>
<feature type="domain" description="SGNH hydrolase-type esterase" evidence="2">
    <location>
        <begin position="44"/>
        <end position="212"/>
    </location>
</feature>
<reference evidence="5" key="1">
    <citation type="journal article" date="2019" name="Int. J. Syst. Evol. Microbiol.">
        <title>The Global Catalogue of Microorganisms (GCM) 10K type strain sequencing project: providing services to taxonomists for standard genome sequencing and annotation.</title>
        <authorList>
            <consortium name="The Broad Institute Genomics Platform"/>
            <consortium name="The Broad Institute Genome Sequencing Center for Infectious Disease"/>
            <person name="Wu L."/>
            <person name="Ma J."/>
        </authorList>
    </citation>
    <scope>NUCLEOTIDE SEQUENCE [LARGE SCALE GENOMIC DNA]</scope>
    <source>
        <strain evidence="5">KCTC 22437</strain>
    </source>
</reference>
<dbReference type="InterPro" id="IPR013830">
    <property type="entry name" value="SGNH_hydro"/>
</dbReference>
<dbReference type="Proteomes" id="UP001597557">
    <property type="component" value="Unassembled WGS sequence"/>
</dbReference>
<feature type="chain" id="PRO_5047030996" evidence="1">
    <location>
        <begin position="25"/>
        <end position="316"/>
    </location>
</feature>
<dbReference type="InterPro" id="IPR036514">
    <property type="entry name" value="SGNH_hydro_sf"/>
</dbReference>
<feature type="domain" description="Secretion system C-terminal sorting" evidence="3">
    <location>
        <begin position="238"/>
        <end position="314"/>
    </location>
</feature>
<dbReference type="Gene3D" id="3.40.50.1110">
    <property type="entry name" value="SGNH hydrolase"/>
    <property type="match status" value="1"/>
</dbReference>
<evidence type="ECO:0000259" key="2">
    <source>
        <dbReference type="Pfam" id="PF13472"/>
    </source>
</evidence>
<dbReference type="EMBL" id="JBHUPD010000001">
    <property type="protein sequence ID" value="MFD2871183.1"/>
    <property type="molecule type" value="Genomic_DNA"/>
</dbReference>
<evidence type="ECO:0000259" key="3">
    <source>
        <dbReference type="Pfam" id="PF18962"/>
    </source>
</evidence>
<comment type="caution">
    <text evidence="4">The sequence shown here is derived from an EMBL/GenBank/DDBJ whole genome shotgun (WGS) entry which is preliminary data.</text>
</comment>
<dbReference type="RefSeq" id="WP_377181614.1">
    <property type="nucleotide sequence ID" value="NZ_JBHUPD010000001.1"/>
</dbReference>
<evidence type="ECO:0000256" key="1">
    <source>
        <dbReference type="SAM" id="SignalP"/>
    </source>
</evidence>
<feature type="signal peptide" evidence="1">
    <location>
        <begin position="1"/>
        <end position="24"/>
    </location>
</feature>
<dbReference type="InterPro" id="IPR026444">
    <property type="entry name" value="Secre_tail"/>
</dbReference>
<dbReference type="InterPro" id="IPR051532">
    <property type="entry name" value="Ester_Hydrolysis_Enzymes"/>
</dbReference>
<organism evidence="4 5">
    <name type="scientific">Mucilaginibacter ximonensis</name>
    <dbReference type="NCBI Taxonomy" id="538021"/>
    <lineage>
        <taxon>Bacteria</taxon>
        <taxon>Pseudomonadati</taxon>
        <taxon>Bacteroidota</taxon>
        <taxon>Sphingobacteriia</taxon>
        <taxon>Sphingobacteriales</taxon>
        <taxon>Sphingobacteriaceae</taxon>
        <taxon>Mucilaginibacter</taxon>
    </lineage>
</organism>
<evidence type="ECO:0000313" key="5">
    <source>
        <dbReference type="Proteomes" id="UP001597557"/>
    </source>
</evidence>
<gene>
    <name evidence="4" type="ORF">ACFS5N_01810</name>
</gene>
<name>A0ABW5Y752_9SPHI</name>
<dbReference type="PANTHER" id="PTHR30383">
    <property type="entry name" value="THIOESTERASE 1/PROTEASE 1/LYSOPHOSPHOLIPASE L1"/>
    <property type="match status" value="1"/>
</dbReference>
<dbReference type="CDD" id="cd00229">
    <property type="entry name" value="SGNH_hydrolase"/>
    <property type="match status" value="1"/>
</dbReference>
<accession>A0ABW5Y752</accession>
<evidence type="ECO:0000313" key="4">
    <source>
        <dbReference type="EMBL" id="MFD2871183.1"/>
    </source>
</evidence>
<sequence>MDYRKIIFISFVFSILILAAHAQAPVCSAASKFYGKDSINVTTFGASTVAGVGGFSFQEDLQANIESCYTGVIVTVTKNGVSGQTTTEGLPRFLPAIAGRTGFIVILMGANDALALADKKAVMATTEKNMRYYIETSLKNKLIPIIGTIQFFNDKGDQRLKTANLYVSQINTIYRRLVQQYHVYLADVNRAIGRDYSLYQDYVHPNAAGYKLISYVWFDAINRAIEDKLLVVGLNQNFPNPAVDRTSIGFSLSQAGHVVINLYNIYGRFVKTLYDSYQNAGYSVVNLPLVNLDPGIYIYSMQVGGQILSKKMIVTR</sequence>
<dbReference type="Pfam" id="PF18962">
    <property type="entry name" value="Por_Secre_tail"/>
    <property type="match status" value="1"/>
</dbReference>
<dbReference type="PANTHER" id="PTHR30383:SF5">
    <property type="entry name" value="SGNH HYDROLASE-TYPE ESTERASE DOMAIN-CONTAINING PROTEIN"/>
    <property type="match status" value="1"/>
</dbReference>
<dbReference type="NCBIfam" id="TIGR04183">
    <property type="entry name" value="Por_Secre_tail"/>
    <property type="match status" value="1"/>
</dbReference>
<protein>
    <submittedName>
        <fullName evidence="4">GDSL-type esterase/lipase family protein</fullName>
    </submittedName>
</protein>
<keyword evidence="1" id="KW-0732">Signal</keyword>
<proteinExistence type="predicted"/>
<dbReference type="Pfam" id="PF13472">
    <property type="entry name" value="Lipase_GDSL_2"/>
    <property type="match status" value="1"/>
</dbReference>
<keyword evidence="5" id="KW-1185">Reference proteome</keyword>